<evidence type="ECO:0000313" key="1">
    <source>
        <dbReference type="EMBL" id="MEV4927695.1"/>
    </source>
</evidence>
<evidence type="ECO:0008006" key="3">
    <source>
        <dbReference type="Google" id="ProtNLM"/>
    </source>
</evidence>
<proteinExistence type="predicted"/>
<dbReference type="Pfam" id="PF21863">
    <property type="entry name" value="HTH_67"/>
    <property type="match status" value="1"/>
</dbReference>
<dbReference type="EMBL" id="JBFASG010000057">
    <property type="protein sequence ID" value="MEV4927695.1"/>
    <property type="molecule type" value="Genomic_DNA"/>
</dbReference>
<evidence type="ECO:0000313" key="2">
    <source>
        <dbReference type="Proteomes" id="UP001552479"/>
    </source>
</evidence>
<dbReference type="InterPro" id="IPR054058">
    <property type="entry name" value="HTH_67"/>
</dbReference>
<gene>
    <name evidence="1" type="ORF">AB0L03_33630</name>
</gene>
<comment type="caution">
    <text evidence="1">The sequence shown here is derived from an EMBL/GenBank/DDBJ whole genome shotgun (WGS) entry which is preliminary data.</text>
</comment>
<protein>
    <recommendedName>
        <fullName evidence="3">SalK</fullName>
    </recommendedName>
</protein>
<keyword evidence="2" id="KW-1185">Reference proteome</keyword>
<name>A0ABV3J4T7_9ACTN</name>
<sequence>MTTISAALPGLAGRHCQTPLNSLHSTFYFSPDFGTALAAHGVTDPMGAYLAGRAAPLGSVSAATVTAVFYGFHHRVISRHVPAVWEAVSPATVLELRLRAADSTLRRVLGAEVVASREMAEAAGLALRAVEGCAWPGRPMSAAQAAQPVPGPAHLALWHAATVLREHRGDAHVIALQNAGIGGLEALVSHCASSDGMPKEIVMSKRGWTEEDWSAAEENLRARGFLDAGGALTAEGVRLREELEEETDRLGSAPYEHLGAAGVERLTRLAGELNAAAVASGAFPEALLATFAKE</sequence>
<dbReference type="NCBIfam" id="NF047719">
    <property type="entry name" value="SCO6745_fam_HTH"/>
    <property type="match status" value="1"/>
</dbReference>
<accession>A0ABV3J4T7</accession>
<dbReference type="Proteomes" id="UP001552479">
    <property type="component" value="Unassembled WGS sequence"/>
</dbReference>
<organism evidence="1 2">
    <name type="scientific">Streptomyces roseoverticillatus</name>
    <dbReference type="NCBI Taxonomy" id="66429"/>
    <lineage>
        <taxon>Bacteria</taxon>
        <taxon>Bacillati</taxon>
        <taxon>Actinomycetota</taxon>
        <taxon>Actinomycetes</taxon>
        <taxon>Kitasatosporales</taxon>
        <taxon>Streptomycetaceae</taxon>
        <taxon>Streptomyces</taxon>
    </lineage>
</organism>
<dbReference type="RefSeq" id="WP_366090759.1">
    <property type="nucleotide sequence ID" value="NZ_JBFASG010000057.1"/>
</dbReference>
<reference evidence="1 2" key="1">
    <citation type="submission" date="2024-06" db="EMBL/GenBank/DDBJ databases">
        <title>The Natural Products Discovery Center: Release of the First 8490 Sequenced Strains for Exploring Actinobacteria Biosynthetic Diversity.</title>
        <authorList>
            <person name="Kalkreuter E."/>
            <person name="Kautsar S.A."/>
            <person name="Yang D."/>
            <person name="Bader C.D."/>
            <person name="Teijaro C.N."/>
            <person name="Fluegel L."/>
            <person name="Davis C.M."/>
            <person name="Simpson J.R."/>
            <person name="Lauterbach L."/>
            <person name="Steele A.D."/>
            <person name="Gui C."/>
            <person name="Meng S."/>
            <person name="Li G."/>
            <person name="Viehrig K."/>
            <person name="Ye F."/>
            <person name="Su P."/>
            <person name="Kiefer A.F."/>
            <person name="Nichols A."/>
            <person name="Cepeda A.J."/>
            <person name="Yan W."/>
            <person name="Fan B."/>
            <person name="Jiang Y."/>
            <person name="Adhikari A."/>
            <person name="Zheng C.-J."/>
            <person name="Schuster L."/>
            <person name="Cowan T.M."/>
            <person name="Smanski M.J."/>
            <person name="Chevrette M.G."/>
            <person name="De Carvalho L.P.S."/>
            <person name="Shen B."/>
        </authorList>
    </citation>
    <scope>NUCLEOTIDE SEQUENCE [LARGE SCALE GENOMIC DNA]</scope>
    <source>
        <strain evidence="1 2">NPDC053791</strain>
    </source>
</reference>